<evidence type="ECO:0000256" key="1">
    <source>
        <dbReference type="ARBA" id="ARBA00001974"/>
    </source>
</evidence>
<dbReference type="InterPro" id="IPR051169">
    <property type="entry name" value="NADH-Q_oxidoreductase"/>
</dbReference>
<evidence type="ECO:0000256" key="5">
    <source>
        <dbReference type="ARBA" id="ARBA00023002"/>
    </source>
</evidence>
<dbReference type="PRINTS" id="PR00368">
    <property type="entry name" value="FADPNR"/>
</dbReference>
<evidence type="ECO:0000313" key="7">
    <source>
        <dbReference type="EMBL" id="MCY0965284.1"/>
    </source>
</evidence>
<evidence type="ECO:0000313" key="8">
    <source>
        <dbReference type="Proteomes" id="UP001150830"/>
    </source>
</evidence>
<dbReference type="Pfam" id="PF07992">
    <property type="entry name" value="Pyr_redox_2"/>
    <property type="match status" value="1"/>
</dbReference>
<evidence type="ECO:0000256" key="4">
    <source>
        <dbReference type="ARBA" id="ARBA00022827"/>
    </source>
</evidence>
<gene>
    <name evidence="7" type="ORF">OUO13_08810</name>
</gene>
<keyword evidence="4" id="KW-0274">FAD</keyword>
<evidence type="ECO:0000256" key="3">
    <source>
        <dbReference type="ARBA" id="ARBA00022630"/>
    </source>
</evidence>
<dbReference type="GO" id="GO:0003955">
    <property type="term" value="F:NAD(P)H dehydrogenase (quinone) activity"/>
    <property type="evidence" value="ECO:0007669"/>
    <property type="project" value="TreeGrafter"/>
</dbReference>
<dbReference type="GO" id="GO:0019646">
    <property type="term" value="P:aerobic electron transport chain"/>
    <property type="evidence" value="ECO:0007669"/>
    <property type="project" value="TreeGrafter"/>
</dbReference>
<keyword evidence="5" id="KW-0560">Oxidoreductase</keyword>
<dbReference type="AlphaFoldDB" id="A0A9X3EEE3"/>
<accession>A0A9X3EEE3</accession>
<dbReference type="InterPro" id="IPR023753">
    <property type="entry name" value="FAD/NAD-binding_dom"/>
</dbReference>
<name>A0A9X3EEE3_9GAMM</name>
<dbReference type="SUPFAM" id="SSF51905">
    <property type="entry name" value="FAD/NAD(P)-binding domain"/>
    <property type="match status" value="1"/>
</dbReference>
<dbReference type="PRINTS" id="PR00411">
    <property type="entry name" value="PNDRDTASEI"/>
</dbReference>
<dbReference type="Proteomes" id="UP001150830">
    <property type="component" value="Unassembled WGS sequence"/>
</dbReference>
<dbReference type="EMBL" id="JAPNOA010000025">
    <property type="protein sequence ID" value="MCY0965284.1"/>
    <property type="molecule type" value="Genomic_DNA"/>
</dbReference>
<protein>
    <submittedName>
        <fullName evidence="7">NAD(P)/FAD-dependent oxidoreductase</fullName>
    </submittedName>
</protein>
<keyword evidence="3" id="KW-0285">Flavoprotein</keyword>
<comment type="similarity">
    <text evidence="2">Belongs to the NADH dehydrogenase family.</text>
</comment>
<dbReference type="PANTHER" id="PTHR42913:SF3">
    <property type="entry name" value="64 KDA MITOCHONDRIAL NADH DEHYDROGENASE (EUROFUNG)"/>
    <property type="match status" value="1"/>
</dbReference>
<organism evidence="7 8">
    <name type="scientific">Parathalassolituus penaei</name>
    <dbReference type="NCBI Taxonomy" id="2997323"/>
    <lineage>
        <taxon>Bacteria</taxon>
        <taxon>Pseudomonadati</taxon>
        <taxon>Pseudomonadota</taxon>
        <taxon>Gammaproteobacteria</taxon>
        <taxon>Oceanospirillales</taxon>
        <taxon>Oceanospirillaceae</taxon>
        <taxon>Parathalassolituus</taxon>
    </lineage>
</organism>
<feature type="domain" description="FAD/NAD(P)-binding" evidence="6">
    <location>
        <begin position="7"/>
        <end position="342"/>
    </location>
</feature>
<proteinExistence type="inferred from homology"/>
<dbReference type="InterPro" id="IPR036188">
    <property type="entry name" value="FAD/NAD-bd_sf"/>
</dbReference>
<dbReference type="RefSeq" id="WP_283173497.1">
    <property type="nucleotide sequence ID" value="NZ_JAPNOA010000025.1"/>
</dbReference>
<evidence type="ECO:0000256" key="2">
    <source>
        <dbReference type="ARBA" id="ARBA00005272"/>
    </source>
</evidence>
<dbReference type="Gene3D" id="3.50.50.100">
    <property type="match status" value="1"/>
</dbReference>
<reference evidence="7" key="1">
    <citation type="submission" date="2022-11" db="EMBL/GenBank/DDBJ databases">
        <title>Parathalassolutuus dongxingensis gen. nov., sp. nov., a novel member of family Oceanospirillaceae isolated from a coastal shrimp pond in Guangxi, China.</title>
        <authorList>
            <person name="Chen H."/>
        </authorList>
    </citation>
    <scope>NUCLEOTIDE SEQUENCE</scope>
    <source>
        <strain evidence="7">G-43</strain>
    </source>
</reference>
<dbReference type="PANTHER" id="PTHR42913">
    <property type="entry name" value="APOPTOSIS-INDUCING FACTOR 1"/>
    <property type="match status" value="1"/>
</dbReference>
<comment type="cofactor">
    <cofactor evidence="1">
        <name>FAD</name>
        <dbReference type="ChEBI" id="CHEBI:57692"/>
    </cofactor>
</comment>
<keyword evidence="8" id="KW-1185">Reference proteome</keyword>
<comment type="caution">
    <text evidence="7">The sequence shown here is derived from an EMBL/GenBank/DDBJ whole genome shotgun (WGS) entry which is preliminary data.</text>
</comment>
<sequence>MSKDQQRIVIVGGGAGGLELATCLGHKLGRKGKASIKLIDRNRTHIWKPLLHEVASGTLDTGTQSVSYFAHGARHGYQFELGQLMDVDVVNKTITLASRHNSNPDSPRSTRVVEYDQLILGIGSISNDFGVPGIQQHCFMLDSLKQAERFHTTLIDRFTEIHQDHSGERLRIAIVGAGATGVELSAELYKVTELLTVYGMAGMSQRQLEVNLIEAGPRVLPALPERISTTVSHELRELGVNIRTSVAVVAADEKGLQTKEGERIDADLMVWAAGVKAPDVVRNIKGLDLTRSNQIRVNDYLQATSPEGYVIKDLWIIGDCAAFTGADGRQVPPRAQSAHQMASNVYANIMNLRNGKPLKGFEYHDHGSLVSLSSYSAVGTLMGNLTRKSMFVEGNMARLFYISLYRMHQLAIHGKVRGALIVAADWLSKAVKPKMKLH</sequence>
<evidence type="ECO:0000259" key="6">
    <source>
        <dbReference type="Pfam" id="PF07992"/>
    </source>
</evidence>